<evidence type="ECO:0000256" key="1">
    <source>
        <dbReference type="SAM" id="MobiDB-lite"/>
    </source>
</evidence>
<dbReference type="Proteomes" id="UP000037460">
    <property type="component" value="Unassembled WGS sequence"/>
</dbReference>
<gene>
    <name evidence="3" type="ORF">Ctob_001650</name>
</gene>
<dbReference type="PROSITE" id="PS50030">
    <property type="entry name" value="UBA"/>
    <property type="match status" value="1"/>
</dbReference>
<evidence type="ECO:0000313" key="3">
    <source>
        <dbReference type="EMBL" id="KOO21568.1"/>
    </source>
</evidence>
<comment type="caution">
    <text evidence="3">The sequence shown here is derived from an EMBL/GenBank/DDBJ whole genome shotgun (WGS) entry which is preliminary data.</text>
</comment>
<protein>
    <recommendedName>
        <fullName evidence="2">UBA domain-containing protein</fullName>
    </recommendedName>
</protein>
<dbReference type="SUPFAM" id="SSF46934">
    <property type="entry name" value="UBA-like"/>
    <property type="match status" value="1"/>
</dbReference>
<sequence>MADFAGARDAFDEAYRMCPRDGEFAKQSAICLFSAGNMALKANDILGAKARYDELLGLASLDGALRAKVLEKAAAVVEATAAAAKAAPASALRSAVPAPVRAPAGIPARAPVPAPAAAAAPSPGGELSGSENTWLRGAVNELVTGMGLREDRRSRMVAGSAEAALEVAAGAFAKAGKGAALTKTERALIDMGFDREKVVAAAAAADGDFQKAVNILFLEKASSTPRPSPNRGTQSSA</sequence>
<dbReference type="InterPro" id="IPR015940">
    <property type="entry name" value="UBA"/>
</dbReference>
<feature type="compositionally biased region" description="Low complexity" evidence="1">
    <location>
        <begin position="111"/>
        <end position="125"/>
    </location>
</feature>
<dbReference type="SMART" id="SM00165">
    <property type="entry name" value="UBA"/>
    <property type="match status" value="1"/>
</dbReference>
<name>A0A0M0J5S7_9EUKA</name>
<dbReference type="Gene3D" id="1.10.8.10">
    <property type="entry name" value="DNA helicase RuvA subunit, C-terminal domain"/>
    <property type="match status" value="1"/>
</dbReference>
<reference evidence="4" key="1">
    <citation type="journal article" date="2015" name="PLoS Genet.">
        <title>Genome Sequence and Transcriptome Analyses of Chrysochromulina tobin: Metabolic Tools for Enhanced Algal Fitness in the Prominent Order Prymnesiales (Haptophyceae).</title>
        <authorList>
            <person name="Hovde B.T."/>
            <person name="Deodato C.R."/>
            <person name="Hunsperger H.M."/>
            <person name="Ryken S.A."/>
            <person name="Yost W."/>
            <person name="Jha R.K."/>
            <person name="Patterson J."/>
            <person name="Monnat R.J. Jr."/>
            <person name="Barlow S.B."/>
            <person name="Starkenburg S.R."/>
            <person name="Cattolico R.A."/>
        </authorList>
    </citation>
    <scope>NUCLEOTIDE SEQUENCE</scope>
    <source>
        <strain evidence="4">CCMP291</strain>
    </source>
</reference>
<feature type="domain" description="UBA" evidence="2">
    <location>
        <begin position="188"/>
        <end position="219"/>
    </location>
</feature>
<accession>A0A0M0J5S7</accession>
<dbReference type="Pfam" id="PF00627">
    <property type="entry name" value="UBA"/>
    <property type="match status" value="1"/>
</dbReference>
<keyword evidence="4" id="KW-1185">Reference proteome</keyword>
<dbReference type="EMBL" id="JWZX01003351">
    <property type="protein sequence ID" value="KOO21568.1"/>
    <property type="molecule type" value="Genomic_DNA"/>
</dbReference>
<dbReference type="InterPro" id="IPR009060">
    <property type="entry name" value="UBA-like_sf"/>
</dbReference>
<feature type="region of interest" description="Disordered" evidence="1">
    <location>
        <begin position="111"/>
        <end position="131"/>
    </location>
</feature>
<dbReference type="AlphaFoldDB" id="A0A0M0J5S7"/>
<evidence type="ECO:0000259" key="2">
    <source>
        <dbReference type="PROSITE" id="PS50030"/>
    </source>
</evidence>
<organism evidence="3 4">
    <name type="scientific">Chrysochromulina tobinii</name>
    <dbReference type="NCBI Taxonomy" id="1460289"/>
    <lineage>
        <taxon>Eukaryota</taxon>
        <taxon>Haptista</taxon>
        <taxon>Haptophyta</taxon>
        <taxon>Prymnesiophyceae</taxon>
        <taxon>Prymnesiales</taxon>
        <taxon>Chrysochromulinaceae</taxon>
        <taxon>Chrysochromulina</taxon>
    </lineage>
</organism>
<evidence type="ECO:0000313" key="4">
    <source>
        <dbReference type="Proteomes" id="UP000037460"/>
    </source>
</evidence>
<proteinExistence type="predicted"/>